<evidence type="ECO:0000259" key="5">
    <source>
        <dbReference type="PROSITE" id="PS50975"/>
    </source>
</evidence>
<keyword evidence="3" id="KW-0067">ATP-binding</keyword>
<dbReference type="FunFam" id="3.30.470.20:FF:000105">
    <property type="entry name" value="Predicted protein"/>
    <property type="match status" value="1"/>
</dbReference>
<dbReference type="Pfam" id="PF07478">
    <property type="entry name" value="Dala_Dala_lig_C"/>
    <property type="match status" value="1"/>
</dbReference>
<feature type="compositionally biased region" description="Basic and acidic residues" evidence="4">
    <location>
        <begin position="1"/>
        <end position="15"/>
    </location>
</feature>
<dbReference type="GO" id="GO:0008716">
    <property type="term" value="F:D-alanine-D-alanine ligase activity"/>
    <property type="evidence" value="ECO:0007669"/>
    <property type="project" value="InterPro"/>
</dbReference>
<accession>W9DY99</accession>
<evidence type="ECO:0000256" key="4">
    <source>
        <dbReference type="SAM" id="MobiDB-lite"/>
    </source>
</evidence>
<dbReference type="SUPFAM" id="SSF53335">
    <property type="entry name" value="S-adenosyl-L-methionine-dependent methyltransferases"/>
    <property type="match status" value="1"/>
</dbReference>
<dbReference type="PROSITE" id="PS50975">
    <property type="entry name" value="ATP_GRASP"/>
    <property type="match status" value="1"/>
</dbReference>
<dbReference type="CDD" id="cd02440">
    <property type="entry name" value="AdoMet_MTases"/>
    <property type="match status" value="1"/>
</dbReference>
<dbReference type="SUPFAM" id="SSF56059">
    <property type="entry name" value="Glutathione synthetase ATP-binding domain-like"/>
    <property type="match status" value="1"/>
</dbReference>
<dbReference type="Gene3D" id="2.20.25.110">
    <property type="entry name" value="S-adenosyl-L-methionine-dependent methyltransferases"/>
    <property type="match status" value="1"/>
</dbReference>
<dbReference type="InterPro" id="IPR011095">
    <property type="entry name" value="Dala_Dala_lig_C"/>
</dbReference>
<keyword evidence="2 6" id="KW-0436">Ligase</keyword>
<dbReference type="PANTHER" id="PTHR23132:SF23">
    <property type="entry name" value="D-ALANINE--D-ALANINE LIGASE B"/>
    <property type="match status" value="1"/>
</dbReference>
<proteinExistence type="inferred from homology"/>
<protein>
    <submittedName>
        <fullName evidence="6">ATP-grasp enzyme, D-alanine-D-alanine ligase</fullName>
    </submittedName>
</protein>
<evidence type="ECO:0000313" key="6">
    <source>
        <dbReference type="EMBL" id="ETA68386.1"/>
    </source>
</evidence>
<evidence type="ECO:0000256" key="1">
    <source>
        <dbReference type="ARBA" id="ARBA00010871"/>
    </source>
</evidence>
<evidence type="ECO:0000256" key="3">
    <source>
        <dbReference type="PROSITE-ProRule" id="PRU00409"/>
    </source>
</evidence>
<dbReference type="GO" id="GO:0005524">
    <property type="term" value="F:ATP binding"/>
    <property type="evidence" value="ECO:0007669"/>
    <property type="project" value="UniProtKB-UniRule"/>
</dbReference>
<feature type="region of interest" description="Disordered" evidence="4">
    <location>
        <begin position="1"/>
        <end position="24"/>
    </location>
</feature>
<evidence type="ECO:0000313" key="7">
    <source>
        <dbReference type="Proteomes" id="UP000019483"/>
    </source>
</evidence>
<comment type="caution">
    <text evidence="6">The sequence shown here is derived from an EMBL/GenBank/DDBJ whole genome shotgun (WGS) entry which is preliminary data.</text>
</comment>
<dbReference type="STRING" id="1090322.MettiDRAFT_1855"/>
<dbReference type="InterPro" id="IPR011761">
    <property type="entry name" value="ATP-grasp"/>
</dbReference>
<dbReference type="RefSeq" id="WP_023845521.1">
    <property type="nucleotide sequence ID" value="NZ_AZAJ01000001.1"/>
</dbReference>
<dbReference type="PANTHER" id="PTHR23132">
    <property type="entry name" value="D-ALANINE--D-ALANINE LIGASE"/>
    <property type="match status" value="1"/>
</dbReference>
<dbReference type="AlphaFoldDB" id="W9DY99"/>
<keyword evidence="7" id="KW-1185">Reference proteome</keyword>
<dbReference type="OrthoDB" id="1018at2157"/>
<dbReference type="Gene3D" id="3.40.50.150">
    <property type="entry name" value="Vaccinia Virus protein VP39"/>
    <property type="match status" value="1"/>
</dbReference>
<keyword evidence="3" id="KW-0547">Nucleotide-binding</keyword>
<dbReference type="Gene3D" id="3.30.1490.20">
    <property type="entry name" value="ATP-grasp fold, A domain"/>
    <property type="match status" value="1"/>
</dbReference>
<evidence type="ECO:0000256" key="2">
    <source>
        <dbReference type="ARBA" id="ARBA00022598"/>
    </source>
</evidence>
<dbReference type="GO" id="GO:0046872">
    <property type="term" value="F:metal ion binding"/>
    <property type="evidence" value="ECO:0007669"/>
    <property type="project" value="InterPro"/>
</dbReference>
<organism evidence="6 7">
    <name type="scientific">Methanolobus tindarius DSM 2278</name>
    <dbReference type="NCBI Taxonomy" id="1090322"/>
    <lineage>
        <taxon>Archaea</taxon>
        <taxon>Methanobacteriati</taxon>
        <taxon>Methanobacteriota</taxon>
        <taxon>Stenosarchaea group</taxon>
        <taxon>Methanomicrobia</taxon>
        <taxon>Methanosarcinales</taxon>
        <taxon>Methanosarcinaceae</taxon>
        <taxon>Methanolobus</taxon>
    </lineage>
</organism>
<dbReference type="InterPro" id="IPR013815">
    <property type="entry name" value="ATP_grasp_subdomain_1"/>
</dbReference>
<feature type="domain" description="ATP-grasp" evidence="5">
    <location>
        <begin position="415"/>
        <end position="628"/>
    </location>
</feature>
<dbReference type="EMBL" id="AZAJ01000001">
    <property type="protein sequence ID" value="ETA68386.1"/>
    <property type="molecule type" value="Genomic_DNA"/>
</dbReference>
<dbReference type="Proteomes" id="UP000019483">
    <property type="component" value="Unassembled WGS sequence"/>
</dbReference>
<dbReference type="Pfam" id="PF13649">
    <property type="entry name" value="Methyltransf_25"/>
    <property type="match status" value="1"/>
</dbReference>
<dbReference type="Gene3D" id="3.30.470.20">
    <property type="entry name" value="ATP-grasp fold, B domain"/>
    <property type="match status" value="1"/>
</dbReference>
<reference evidence="6 7" key="1">
    <citation type="submission" date="2013-08" db="EMBL/GenBank/DDBJ databases">
        <authorList>
            <consortium name="DOE Joint Genome Institute"/>
            <person name="Eisen J."/>
            <person name="Huntemann M."/>
            <person name="Han J."/>
            <person name="Chen A."/>
            <person name="Kyrpides N."/>
            <person name="Mavromatis K."/>
            <person name="Markowitz V."/>
            <person name="Palaniappan K."/>
            <person name="Ivanova N."/>
            <person name="Schaumberg A."/>
            <person name="Pati A."/>
            <person name="Liolios K."/>
            <person name="Nordberg H.P."/>
            <person name="Cantor M.N."/>
            <person name="Hua S.X."/>
            <person name="Woyke T."/>
        </authorList>
    </citation>
    <scope>NUCLEOTIDE SEQUENCE [LARGE SCALE GENOMIC DNA]</scope>
    <source>
        <strain evidence="6 7">DSM 2278</strain>
    </source>
</reference>
<dbReference type="InterPro" id="IPR041698">
    <property type="entry name" value="Methyltransf_25"/>
</dbReference>
<sequence>MKERPKEYQNKEKQKSRTLGPVPHLEEHVNPDWWKKIFNSLYLKTDADIVEDASITRQEIDTFSSILKLTPESHVLDLCCGQGRHTLELARRGIKNLDGLDRSHYLIQRAKNTAKKESLGVKFKEGDARKTPYTTDTFDVVMVLGNSFGYFETSDEDLRVLKEVKRILKPWGKVLLDVADGSYLKEKYQPRSWEWIDKHNFVCRERSISTDGQKLISREVIVNDTSGVIADQFYAERLYTTETLKELLKKADFTDIEIVDSINSQTLRNQDLGMMERRITVTATVRKEWTPKRKKAKEAKKNVVVVFGDPRKNDSLKPCGVFDDDDMYTIDQLKGGLHGLENYSFKYLDNHDTLVTDLAKIKSKTDFIFNLCDEGYDNDPKKELHVPAILEMFNIPYTGSGPQCLAFCYDKALVRGIAKDLGVPVPEGIVVKGEDTLFELPMDFPVIVKPNFGDSSFGLNQHSVCNSRDEVVRAIYDIREGLGYDKPILVEEFLSGKDLSIGIIGNPPENYTVLPLTQEDYSDLPEELPKLCGYEAKWIPDSPYWKIKSSPADLPKETEELIIECSLKLITRLECRDYTRLDWRLDAKGNPKLLEVNPNPGWCWDGHLAKMAKIADISYSDMIAMILKSADERISGQKQG</sequence>
<name>W9DY99_METTI</name>
<comment type="similarity">
    <text evidence="1">Belongs to the D-alanine--D-alanine ligase family.</text>
</comment>
<gene>
    <name evidence="6" type="ORF">MettiDRAFT_1855</name>
</gene>
<dbReference type="InterPro" id="IPR029063">
    <property type="entry name" value="SAM-dependent_MTases_sf"/>
</dbReference>